<dbReference type="Gene3D" id="3.30.430.10">
    <property type="entry name" value="Killer Toxin P4, subunit A"/>
    <property type="match status" value="1"/>
</dbReference>
<sequence length="139" mass="14535">MLATTLIMVASALSANALGINCRGSAKCSALWGPSDAAKQLTNVIQGIDTNRWYLNGEHIACVGNDAGNGGGYCAFLQKTGGTNGGVIKNLAHYINDHGCKQCGSVPYYYPQGNNNVDDGELTYNYVDNPCVPAGAKLC</sequence>
<evidence type="ECO:0000313" key="3">
    <source>
        <dbReference type="EMBL" id="EAW10839.1"/>
    </source>
</evidence>
<dbReference type="InterPro" id="IPR011329">
    <property type="entry name" value="Killer_tox_Kp4/SMK"/>
</dbReference>
<feature type="chain" id="PRO_5002632988" description="Killer toxin Kp4 domain-containing protein" evidence="1">
    <location>
        <begin position="18"/>
        <end position="139"/>
    </location>
</feature>
<dbReference type="OMA" id="GYCAFLQ"/>
<dbReference type="SUPFAM" id="SSF55221">
    <property type="entry name" value="Yeast killer toxins"/>
    <property type="match status" value="1"/>
</dbReference>
<proteinExistence type="predicted"/>
<reference evidence="3 4" key="1">
    <citation type="journal article" date="2008" name="PLoS Genet.">
        <title>Genomic islands in the pathogenic filamentous fungus Aspergillus fumigatus.</title>
        <authorList>
            <person name="Fedorova N.D."/>
            <person name="Khaldi N."/>
            <person name="Joardar V.S."/>
            <person name="Maiti R."/>
            <person name="Amedeo P."/>
            <person name="Anderson M.J."/>
            <person name="Crabtree J."/>
            <person name="Silva J.C."/>
            <person name="Badger J.H."/>
            <person name="Albarraq A."/>
            <person name="Angiuoli S."/>
            <person name="Bussey H."/>
            <person name="Bowyer P."/>
            <person name="Cotty P.J."/>
            <person name="Dyer P.S."/>
            <person name="Egan A."/>
            <person name="Galens K."/>
            <person name="Fraser-Liggett C.M."/>
            <person name="Haas B.J."/>
            <person name="Inman J.M."/>
            <person name="Kent R."/>
            <person name="Lemieux S."/>
            <person name="Malavazi I."/>
            <person name="Orvis J."/>
            <person name="Roemer T."/>
            <person name="Ronning C.M."/>
            <person name="Sundaram J.P."/>
            <person name="Sutton G."/>
            <person name="Turner G."/>
            <person name="Venter J.C."/>
            <person name="White O.R."/>
            <person name="Whitty B.R."/>
            <person name="Youngman P."/>
            <person name="Wolfe K.H."/>
            <person name="Goldman G.H."/>
            <person name="Wortman J.R."/>
            <person name="Jiang B."/>
            <person name="Denning D.W."/>
            <person name="Nierman W.C."/>
        </authorList>
    </citation>
    <scope>NUCLEOTIDE SEQUENCE [LARGE SCALE GENOMIC DNA]</scope>
    <source>
        <strain evidence="4">ATCC 1007 / CBS 513.65 / DSM 816 / NCTC 3887 / NRRL 1</strain>
    </source>
</reference>
<feature type="domain" description="Killer toxin Kp4" evidence="2">
    <location>
        <begin position="7"/>
        <end position="128"/>
    </location>
</feature>
<dbReference type="InterPro" id="IPR015131">
    <property type="entry name" value="Killer_tox_Kp4"/>
</dbReference>
<dbReference type="Pfam" id="PF09044">
    <property type="entry name" value="Kp4"/>
    <property type="match status" value="1"/>
</dbReference>
<accession>A1CIY4</accession>
<evidence type="ECO:0000313" key="4">
    <source>
        <dbReference type="Proteomes" id="UP000006701"/>
    </source>
</evidence>
<dbReference type="OrthoDB" id="4177994at2759"/>
<dbReference type="HOGENOM" id="CLU_123452_0_0_1"/>
<organism evidence="3 4">
    <name type="scientific">Aspergillus clavatus (strain ATCC 1007 / CBS 513.65 / DSM 816 / NCTC 3887 / NRRL 1 / QM 1276 / 107)</name>
    <dbReference type="NCBI Taxonomy" id="344612"/>
    <lineage>
        <taxon>Eukaryota</taxon>
        <taxon>Fungi</taxon>
        <taxon>Dikarya</taxon>
        <taxon>Ascomycota</taxon>
        <taxon>Pezizomycotina</taxon>
        <taxon>Eurotiomycetes</taxon>
        <taxon>Eurotiomycetidae</taxon>
        <taxon>Eurotiales</taxon>
        <taxon>Aspergillaceae</taxon>
        <taxon>Aspergillus</taxon>
        <taxon>Aspergillus subgen. Fumigati</taxon>
    </lineage>
</organism>
<dbReference type="GeneID" id="4704006"/>
<dbReference type="Proteomes" id="UP000006701">
    <property type="component" value="Unassembled WGS sequence"/>
</dbReference>
<dbReference type="AlphaFoldDB" id="A1CIY4"/>
<feature type="signal peptide" evidence="1">
    <location>
        <begin position="1"/>
        <end position="17"/>
    </location>
</feature>
<evidence type="ECO:0000256" key="1">
    <source>
        <dbReference type="SAM" id="SignalP"/>
    </source>
</evidence>
<gene>
    <name evidence="3" type="ORF">ACLA_053130</name>
</gene>
<keyword evidence="4" id="KW-1185">Reference proteome</keyword>
<evidence type="ECO:0000259" key="2">
    <source>
        <dbReference type="Pfam" id="PF09044"/>
    </source>
</evidence>
<dbReference type="EMBL" id="DS027054">
    <property type="protein sequence ID" value="EAW10839.1"/>
    <property type="molecule type" value="Genomic_DNA"/>
</dbReference>
<dbReference type="RefSeq" id="XP_001272265.1">
    <property type="nucleotide sequence ID" value="XM_001272264.1"/>
</dbReference>
<dbReference type="VEuPathDB" id="FungiDB:ACLA_053130"/>
<dbReference type="GO" id="GO:0005576">
    <property type="term" value="C:extracellular region"/>
    <property type="evidence" value="ECO:0007669"/>
    <property type="project" value="InterPro"/>
</dbReference>
<dbReference type="KEGG" id="act:ACLA_053130"/>
<keyword evidence="1" id="KW-0732">Signal</keyword>
<protein>
    <recommendedName>
        <fullName evidence="2">Killer toxin Kp4 domain-containing protein</fullName>
    </recommendedName>
</protein>
<name>A1CIY4_ASPCL</name>
<dbReference type="eggNOG" id="ENOG502SU2G">
    <property type="taxonomic scope" value="Eukaryota"/>
</dbReference>